<dbReference type="InterPro" id="IPR011761">
    <property type="entry name" value="ATP-grasp"/>
</dbReference>
<keyword evidence="1" id="KW-0067">ATP-binding</keyword>
<evidence type="ECO:0000313" key="4">
    <source>
        <dbReference type="Proteomes" id="UP001165363"/>
    </source>
</evidence>
<dbReference type="SUPFAM" id="SSF56059">
    <property type="entry name" value="Glutathione synthetase ATP-binding domain-like"/>
    <property type="match status" value="1"/>
</dbReference>
<proteinExistence type="predicted"/>
<dbReference type="Proteomes" id="UP001165363">
    <property type="component" value="Unassembled WGS sequence"/>
</dbReference>
<name>A0ABT0RL96_9SPHN</name>
<protein>
    <submittedName>
        <fullName evidence="3">YheC/YheD family protein</fullName>
    </submittedName>
</protein>
<evidence type="ECO:0000313" key="3">
    <source>
        <dbReference type="EMBL" id="MCL6683427.1"/>
    </source>
</evidence>
<accession>A0ABT0RL96</accession>
<evidence type="ECO:0000256" key="1">
    <source>
        <dbReference type="PROSITE-ProRule" id="PRU00409"/>
    </source>
</evidence>
<feature type="domain" description="ATP-grasp" evidence="2">
    <location>
        <begin position="122"/>
        <end position="323"/>
    </location>
</feature>
<comment type="caution">
    <text evidence="3">The sequence shown here is derived from an EMBL/GenBank/DDBJ whole genome shotgun (WGS) entry which is preliminary data.</text>
</comment>
<keyword evidence="1" id="KW-0547">Nucleotide-binding</keyword>
<dbReference type="EMBL" id="JAMGBD010000001">
    <property type="protein sequence ID" value="MCL6683427.1"/>
    <property type="molecule type" value="Genomic_DNA"/>
</dbReference>
<reference evidence="3" key="1">
    <citation type="submission" date="2022-05" db="EMBL/GenBank/DDBJ databases">
        <authorList>
            <person name="Jo J.-H."/>
            <person name="Im W.-T."/>
        </authorList>
    </citation>
    <scope>NUCLEOTIDE SEQUENCE</scope>
    <source>
        <strain evidence="3">SE158</strain>
    </source>
</reference>
<sequence>MGNPWAYDFTAVGARTSPLLIVHGSDVEAREKGEGYRVSGNSDIYRLLPEGMAVDQVNLSKQFVKGPPPDPARYDCVLNLVTDPDQHPKTLEKVRKLLKGYKGRVVNRPEAVLRSSRDQVAKRLGGIDNLRVPKVLRLRNPKPGGAVAAAGRQGLDFPIIVRLAGSHMGKIVGLVETPQQLDEACSGKGEFLLIEFVDFRSADGLYRKSRLWSLGGRTILRHSVAQDDWNVHVRARHYMLSHPELIEQELHLLRRLEGDFPEPVHKVFNAVKERMGLDFFGMDFGIAQDGRVVLFEANATMSFFPLVPHPRFAYFESLLQPARAAVAAMIGRRE</sequence>
<keyword evidence="4" id="KW-1185">Reference proteome</keyword>
<gene>
    <name evidence="3" type="ORF">LZ536_05845</name>
</gene>
<evidence type="ECO:0000259" key="2">
    <source>
        <dbReference type="PROSITE" id="PS50975"/>
    </source>
</evidence>
<dbReference type="RefSeq" id="WP_249847352.1">
    <property type="nucleotide sequence ID" value="NZ_JAMGBD010000001.1"/>
</dbReference>
<organism evidence="3 4">
    <name type="scientific">Sphingomonas alba</name>
    <dbReference type="NCBI Taxonomy" id="2908208"/>
    <lineage>
        <taxon>Bacteria</taxon>
        <taxon>Pseudomonadati</taxon>
        <taxon>Pseudomonadota</taxon>
        <taxon>Alphaproteobacteria</taxon>
        <taxon>Sphingomonadales</taxon>
        <taxon>Sphingomonadaceae</taxon>
        <taxon>Sphingomonas</taxon>
    </lineage>
</organism>
<dbReference type="PROSITE" id="PS50975">
    <property type="entry name" value="ATP_GRASP"/>
    <property type="match status" value="1"/>
</dbReference>